<reference evidence="1 2" key="1">
    <citation type="submission" date="2024-03" db="EMBL/GenBank/DDBJ databases">
        <title>Novel Streptomyces species of biotechnological and ecological value are a feature of Machair soil.</title>
        <authorList>
            <person name="Prole J.R."/>
            <person name="Goodfellow M."/>
            <person name="Allenby N."/>
            <person name="Ward A.C."/>
        </authorList>
    </citation>
    <scope>NUCLEOTIDE SEQUENCE [LARGE SCALE GENOMIC DNA]</scope>
    <source>
        <strain evidence="1 2">MS1.HAVA.3</strain>
    </source>
</reference>
<dbReference type="EMBL" id="JBBKAM010000002">
    <property type="protein sequence ID" value="MEJ8643570.1"/>
    <property type="molecule type" value="Genomic_DNA"/>
</dbReference>
<sequence>MGLLPGDDDGYIVTAGGLKGQRGFFSRDENGVIVGADLAGRLFTRVPAASA</sequence>
<organism evidence="1 2">
    <name type="scientific">Streptomyces caledonius</name>
    <dbReference type="NCBI Taxonomy" id="3134107"/>
    <lineage>
        <taxon>Bacteria</taxon>
        <taxon>Bacillati</taxon>
        <taxon>Actinomycetota</taxon>
        <taxon>Actinomycetes</taxon>
        <taxon>Kitasatosporales</taxon>
        <taxon>Streptomycetaceae</taxon>
        <taxon>Streptomyces</taxon>
    </lineage>
</organism>
<evidence type="ECO:0000313" key="2">
    <source>
        <dbReference type="Proteomes" id="UP001382904"/>
    </source>
</evidence>
<evidence type="ECO:0000313" key="1">
    <source>
        <dbReference type="EMBL" id="MEJ8643570.1"/>
    </source>
</evidence>
<name>A0ABU8U6Q4_9ACTN</name>
<comment type="caution">
    <text evidence="1">The sequence shown here is derived from an EMBL/GenBank/DDBJ whole genome shotgun (WGS) entry which is preliminary data.</text>
</comment>
<proteinExistence type="predicted"/>
<gene>
    <name evidence="1" type="ORF">WKI68_23720</name>
</gene>
<keyword evidence="2" id="KW-1185">Reference proteome</keyword>
<protein>
    <submittedName>
        <fullName evidence="1">Uncharacterized protein</fullName>
    </submittedName>
</protein>
<dbReference type="Proteomes" id="UP001382904">
    <property type="component" value="Unassembled WGS sequence"/>
</dbReference>
<accession>A0ABU8U6Q4</accession>